<keyword evidence="2" id="KW-0808">Transferase</keyword>
<dbReference type="AlphaFoldDB" id="A0A0G0RSD2"/>
<keyword evidence="2" id="KW-0489">Methyltransferase</keyword>
<protein>
    <submittedName>
        <fullName evidence="2">SAM-dependent methyltransferase</fullName>
    </submittedName>
</protein>
<name>A0A0G0RSD2_9BACT</name>
<dbReference type="InterPro" id="IPR013691">
    <property type="entry name" value="MeTrfase_14"/>
</dbReference>
<dbReference type="InterPro" id="IPR029063">
    <property type="entry name" value="SAM-dependent_MTases_sf"/>
</dbReference>
<organism evidence="2 3">
    <name type="scientific">Candidatus Curtissbacteria bacterium GW2011_GWA1_40_24</name>
    <dbReference type="NCBI Taxonomy" id="1618406"/>
    <lineage>
        <taxon>Bacteria</taxon>
        <taxon>Candidatus Curtissiibacteriota</taxon>
    </lineage>
</organism>
<dbReference type="Gene3D" id="3.40.50.720">
    <property type="entry name" value="NAD(P)-binding Rossmann-like Domain"/>
    <property type="match status" value="1"/>
</dbReference>
<dbReference type="Gene3D" id="3.40.50.150">
    <property type="entry name" value="Vaccinia Virus protein VP39"/>
    <property type="match status" value="1"/>
</dbReference>
<evidence type="ECO:0000259" key="1">
    <source>
        <dbReference type="Pfam" id="PF08484"/>
    </source>
</evidence>
<dbReference type="EMBL" id="LBYQ01000005">
    <property type="protein sequence ID" value="KKR55418.1"/>
    <property type="molecule type" value="Genomic_DNA"/>
</dbReference>
<gene>
    <name evidence="2" type="ORF">UT92_C0005G0008</name>
</gene>
<accession>A0A0G0RSD2</accession>
<evidence type="ECO:0000313" key="2">
    <source>
        <dbReference type="EMBL" id="KKR55418.1"/>
    </source>
</evidence>
<sequence length="211" mass="23891">MFEAPYLVDMFENYTFDTIYHEHLSCLSVRPLVKLFKQFEMELFDVKLFPVQGNSIRGYAGKTGQHAISSRIGELLEKEKSMGLDNVSTYFKLADDINEMKNKVLAILKDLKSQGKKIAGYGTPAKGNTLLSYYGIGADILDYATDESTKIGLYTPGTHIPVIDIKDARKNPPDYFLLLAWNYKDAILKKEEEFRKNGGKFIMPVGKVEIL</sequence>
<feature type="domain" description="C-methyltransferase" evidence="1">
    <location>
        <begin position="50"/>
        <end position="205"/>
    </location>
</feature>
<dbReference type="Pfam" id="PF08484">
    <property type="entry name" value="Methyltransf_14"/>
    <property type="match status" value="1"/>
</dbReference>
<proteinExistence type="predicted"/>
<reference evidence="2 3" key="1">
    <citation type="journal article" date="2015" name="Nature">
        <title>rRNA introns, odd ribosomes, and small enigmatic genomes across a large radiation of phyla.</title>
        <authorList>
            <person name="Brown C.T."/>
            <person name="Hug L.A."/>
            <person name="Thomas B.C."/>
            <person name="Sharon I."/>
            <person name="Castelle C.J."/>
            <person name="Singh A."/>
            <person name="Wilkins M.J."/>
            <person name="Williams K.H."/>
            <person name="Banfield J.F."/>
        </authorList>
    </citation>
    <scope>NUCLEOTIDE SEQUENCE [LARGE SCALE GENOMIC DNA]</scope>
</reference>
<dbReference type="GO" id="GO:0032259">
    <property type="term" value="P:methylation"/>
    <property type="evidence" value="ECO:0007669"/>
    <property type="project" value="UniProtKB-KW"/>
</dbReference>
<evidence type="ECO:0000313" key="3">
    <source>
        <dbReference type="Proteomes" id="UP000034489"/>
    </source>
</evidence>
<dbReference type="Proteomes" id="UP000034489">
    <property type="component" value="Unassembled WGS sequence"/>
</dbReference>
<dbReference type="Gene3D" id="6.10.250.3100">
    <property type="match status" value="1"/>
</dbReference>
<dbReference type="GO" id="GO:0008168">
    <property type="term" value="F:methyltransferase activity"/>
    <property type="evidence" value="ECO:0007669"/>
    <property type="project" value="UniProtKB-KW"/>
</dbReference>
<comment type="caution">
    <text evidence="2">The sequence shown here is derived from an EMBL/GenBank/DDBJ whole genome shotgun (WGS) entry which is preliminary data.</text>
</comment>